<dbReference type="EMBL" id="GBRH01280590">
    <property type="protein sequence ID" value="JAD17305.1"/>
    <property type="molecule type" value="Transcribed_RNA"/>
</dbReference>
<organism evidence="2">
    <name type="scientific">Arundo donax</name>
    <name type="common">Giant reed</name>
    <name type="synonym">Donax arundinaceus</name>
    <dbReference type="NCBI Taxonomy" id="35708"/>
    <lineage>
        <taxon>Eukaryota</taxon>
        <taxon>Viridiplantae</taxon>
        <taxon>Streptophyta</taxon>
        <taxon>Embryophyta</taxon>
        <taxon>Tracheophyta</taxon>
        <taxon>Spermatophyta</taxon>
        <taxon>Magnoliopsida</taxon>
        <taxon>Liliopsida</taxon>
        <taxon>Poales</taxon>
        <taxon>Poaceae</taxon>
        <taxon>PACMAD clade</taxon>
        <taxon>Arundinoideae</taxon>
        <taxon>Arundineae</taxon>
        <taxon>Arundo</taxon>
    </lineage>
</organism>
<evidence type="ECO:0000256" key="1">
    <source>
        <dbReference type="SAM" id="MobiDB-lite"/>
    </source>
</evidence>
<dbReference type="AlphaFoldDB" id="A0A0A8XXA9"/>
<protein>
    <submittedName>
        <fullName evidence="2">Uncharacterized protein</fullName>
    </submittedName>
</protein>
<name>A0A0A8XXA9_ARUDO</name>
<evidence type="ECO:0000313" key="2">
    <source>
        <dbReference type="EMBL" id="JAD17305.1"/>
    </source>
</evidence>
<feature type="region of interest" description="Disordered" evidence="1">
    <location>
        <begin position="44"/>
        <end position="118"/>
    </location>
</feature>
<feature type="compositionally biased region" description="Low complexity" evidence="1">
    <location>
        <begin position="61"/>
        <end position="84"/>
    </location>
</feature>
<reference evidence="2" key="2">
    <citation type="journal article" date="2015" name="Data Brief">
        <title>Shoot transcriptome of the giant reed, Arundo donax.</title>
        <authorList>
            <person name="Barrero R.A."/>
            <person name="Guerrero F.D."/>
            <person name="Moolhuijzen P."/>
            <person name="Goolsby J.A."/>
            <person name="Tidwell J."/>
            <person name="Bellgard S.E."/>
            <person name="Bellgard M.I."/>
        </authorList>
    </citation>
    <scope>NUCLEOTIDE SEQUENCE</scope>
    <source>
        <tissue evidence="2">Shoot tissue taken approximately 20 cm above the soil surface</tissue>
    </source>
</reference>
<proteinExistence type="predicted"/>
<reference evidence="2" key="1">
    <citation type="submission" date="2014-09" db="EMBL/GenBank/DDBJ databases">
        <authorList>
            <person name="Magalhaes I.L.F."/>
            <person name="Oliveira U."/>
            <person name="Santos F.R."/>
            <person name="Vidigal T.H.D.A."/>
            <person name="Brescovit A.D."/>
            <person name="Santos A.J."/>
        </authorList>
    </citation>
    <scope>NUCLEOTIDE SEQUENCE</scope>
    <source>
        <tissue evidence="2">Shoot tissue taken approximately 20 cm above the soil surface</tissue>
    </source>
</reference>
<sequence length="118" mass="12082">MITNQPPASKIGLRPPNSKCQPKRIGIRVSESGSLTLVAVEWTGSAASSPRAAEMTAVEDASSPAASGTGSGSRCSSGAARPSGLSVDDADAEEEEEGRRGEGRGRRRRTPAEGFAIA</sequence>
<feature type="region of interest" description="Disordered" evidence="1">
    <location>
        <begin position="1"/>
        <end position="25"/>
    </location>
</feature>
<accession>A0A0A8XXA9</accession>